<protein>
    <submittedName>
        <fullName evidence="11">ABC transporter permease</fullName>
    </submittedName>
</protein>
<dbReference type="Pfam" id="PF00528">
    <property type="entry name" value="BPD_transp_1"/>
    <property type="match status" value="1"/>
</dbReference>
<dbReference type="SUPFAM" id="SSF161098">
    <property type="entry name" value="MetI-like"/>
    <property type="match status" value="1"/>
</dbReference>
<gene>
    <name evidence="11" type="ORF">EK403_13195</name>
</gene>
<keyword evidence="7 9" id="KW-0472">Membrane</keyword>
<comment type="caution">
    <text evidence="11">The sequence shown here is derived from an EMBL/GenBank/DDBJ whole genome shotgun (WGS) entry which is preliminary data.</text>
</comment>
<evidence type="ECO:0000256" key="1">
    <source>
        <dbReference type="ARBA" id="ARBA00004651"/>
    </source>
</evidence>
<evidence type="ECO:0000256" key="2">
    <source>
        <dbReference type="ARBA" id="ARBA00009306"/>
    </source>
</evidence>
<dbReference type="GO" id="GO:0005886">
    <property type="term" value="C:plasma membrane"/>
    <property type="evidence" value="ECO:0007669"/>
    <property type="project" value="UniProtKB-SubCell"/>
</dbReference>
<name>A0A4Q0MH24_9HYPH</name>
<evidence type="ECO:0000256" key="5">
    <source>
        <dbReference type="ARBA" id="ARBA00022692"/>
    </source>
</evidence>
<organism evidence="11 12">
    <name type="scientific">Hansschlegelia zhihuaiae</name>
    <dbReference type="NCBI Taxonomy" id="405005"/>
    <lineage>
        <taxon>Bacteria</taxon>
        <taxon>Pseudomonadati</taxon>
        <taxon>Pseudomonadota</taxon>
        <taxon>Alphaproteobacteria</taxon>
        <taxon>Hyphomicrobiales</taxon>
        <taxon>Methylopilaceae</taxon>
        <taxon>Hansschlegelia</taxon>
    </lineage>
</organism>
<evidence type="ECO:0000259" key="10">
    <source>
        <dbReference type="PROSITE" id="PS50928"/>
    </source>
</evidence>
<dbReference type="PANTHER" id="PTHR30151">
    <property type="entry name" value="ALKANE SULFONATE ABC TRANSPORTER-RELATED, MEMBRANE SUBUNIT"/>
    <property type="match status" value="1"/>
</dbReference>
<keyword evidence="12" id="KW-1185">Reference proteome</keyword>
<feature type="transmembrane region" description="Helical" evidence="9">
    <location>
        <begin position="21"/>
        <end position="39"/>
    </location>
</feature>
<evidence type="ECO:0000256" key="7">
    <source>
        <dbReference type="ARBA" id="ARBA00023136"/>
    </source>
</evidence>
<proteinExistence type="inferred from homology"/>
<dbReference type="AlphaFoldDB" id="A0A4Q0MH24"/>
<dbReference type="OrthoDB" id="9796361at2"/>
<dbReference type="EMBL" id="RYFI01000012">
    <property type="protein sequence ID" value="RXF72790.1"/>
    <property type="molecule type" value="Genomic_DNA"/>
</dbReference>
<dbReference type="Gene3D" id="1.10.3720.10">
    <property type="entry name" value="MetI-like"/>
    <property type="match status" value="1"/>
</dbReference>
<evidence type="ECO:0000256" key="3">
    <source>
        <dbReference type="ARBA" id="ARBA00022448"/>
    </source>
</evidence>
<feature type="transmembrane region" description="Helical" evidence="9">
    <location>
        <begin position="197"/>
        <end position="221"/>
    </location>
</feature>
<comment type="function">
    <text evidence="8">Probably part of an ABC transporter complex. Probably responsible for the translocation of the substrate across the membrane.</text>
</comment>
<dbReference type="InterPro" id="IPR000515">
    <property type="entry name" value="MetI-like"/>
</dbReference>
<dbReference type="GO" id="GO:0042918">
    <property type="term" value="P:alkanesulfonate transmembrane transport"/>
    <property type="evidence" value="ECO:0007669"/>
    <property type="project" value="UniProtKB-ARBA"/>
</dbReference>
<comment type="similarity">
    <text evidence="2 9">Belongs to the binding-protein-dependent transport system permease family.</text>
</comment>
<keyword evidence="4" id="KW-1003">Cell membrane</keyword>
<feature type="transmembrane region" description="Helical" evidence="9">
    <location>
        <begin position="113"/>
        <end position="132"/>
    </location>
</feature>
<evidence type="ECO:0000256" key="6">
    <source>
        <dbReference type="ARBA" id="ARBA00022989"/>
    </source>
</evidence>
<sequence>MTAPDPARHWLLRALFRLPNLAALVGLILLWEFVASVWLPRSDPYLATLMPPPTQVFTTAVELIRSGELGFHLLASLKREAVAFLFALAAVPLGLLMGWFRPIHAQLDPIVEVLRPIPPLAWIPLSILWFGIGDAQNQFIIFLGMFFPILINTIDGVAKVEPVLVRAARSLGAGEWKVIKRVVLKAALPQIVTGVRVGLGVGWMALVAAELVGASSGLGFMINDARSVLRTDIIVVGMITIGFVGLVIDMLLRFATRKLLPWSVSNAK</sequence>
<accession>A0A4Q0MH24</accession>
<feature type="domain" description="ABC transmembrane type-1" evidence="10">
    <location>
        <begin position="76"/>
        <end position="252"/>
    </location>
</feature>
<feature type="transmembrane region" description="Helical" evidence="9">
    <location>
        <begin position="138"/>
        <end position="158"/>
    </location>
</feature>
<evidence type="ECO:0000256" key="4">
    <source>
        <dbReference type="ARBA" id="ARBA00022475"/>
    </source>
</evidence>
<keyword evidence="3 9" id="KW-0813">Transport</keyword>
<dbReference type="CDD" id="cd06261">
    <property type="entry name" value="TM_PBP2"/>
    <property type="match status" value="1"/>
</dbReference>
<dbReference type="InterPro" id="IPR035906">
    <property type="entry name" value="MetI-like_sf"/>
</dbReference>
<comment type="subcellular location">
    <subcellularLocation>
        <location evidence="1 9">Cell membrane</location>
        <topology evidence="1 9">Multi-pass membrane protein</topology>
    </subcellularLocation>
</comment>
<dbReference type="RefSeq" id="WP_128777951.1">
    <property type="nucleotide sequence ID" value="NZ_RYFI01000012.1"/>
</dbReference>
<feature type="transmembrane region" description="Helical" evidence="9">
    <location>
        <begin position="81"/>
        <end position="101"/>
    </location>
</feature>
<feature type="transmembrane region" description="Helical" evidence="9">
    <location>
        <begin position="233"/>
        <end position="252"/>
    </location>
</feature>
<evidence type="ECO:0000313" key="12">
    <source>
        <dbReference type="Proteomes" id="UP000289708"/>
    </source>
</evidence>
<dbReference type="PROSITE" id="PS50928">
    <property type="entry name" value="ABC_TM1"/>
    <property type="match status" value="1"/>
</dbReference>
<evidence type="ECO:0000256" key="9">
    <source>
        <dbReference type="RuleBase" id="RU363032"/>
    </source>
</evidence>
<dbReference type="PANTHER" id="PTHR30151:SF0">
    <property type="entry name" value="ABC TRANSPORTER PERMEASE PROTEIN MJ0413-RELATED"/>
    <property type="match status" value="1"/>
</dbReference>
<dbReference type="Proteomes" id="UP000289708">
    <property type="component" value="Unassembled WGS sequence"/>
</dbReference>
<keyword evidence="6 9" id="KW-1133">Transmembrane helix</keyword>
<reference evidence="11 12" key="1">
    <citation type="submission" date="2018-12" db="EMBL/GenBank/DDBJ databases">
        <title>bacterium Hansschlegelia zhihuaiae S113.</title>
        <authorList>
            <person name="He J."/>
        </authorList>
    </citation>
    <scope>NUCLEOTIDE SEQUENCE [LARGE SCALE GENOMIC DNA]</scope>
    <source>
        <strain evidence="11 12">S 113</strain>
    </source>
</reference>
<keyword evidence="5 9" id="KW-0812">Transmembrane</keyword>
<dbReference type="FunFam" id="1.10.3720.10:FF:000003">
    <property type="entry name" value="Aliphatic sulfonate ABC transporter permease"/>
    <property type="match status" value="1"/>
</dbReference>
<evidence type="ECO:0000256" key="8">
    <source>
        <dbReference type="ARBA" id="ARBA00056719"/>
    </source>
</evidence>
<evidence type="ECO:0000313" key="11">
    <source>
        <dbReference type="EMBL" id="RXF72790.1"/>
    </source>
</evidence>